<protein>
    <submittedName>
        <fullName evidence="1">Uncharacterized protein</fullName>
    </submittedName>
</protein>
<dbReference type="Proteomes" id="UP001296776">
    <property type="component" value="Unassembled WGS sequence"/>
</dbReference>
<sequence>MQERPKIKTALPKRRYQIGDHSATLLGEIDSDDDRDYRFILALVPMGEQEPVLYVTSEQAAAERRSQGAYDLRVISASLTDVLDTADRWSDLDAFAEQALDLAQQVLGLGNQQVFKLM</sequence>
<proteinExistence type="predicted"/>
<evidence type="ECO:0000313" key="2">
    <source>
        <dbReference type="Proteomes" id="UP001296776"/>
    </source>
</evidence>
<reference evidence="1" key="2">
    <citation type="journal article" date="2020" name="Microorganisms">
        <title>Osmotic Adaptation and Compatible Solute Biosynthesis of Phototrophic Bacteria as Revealed from Genome Analyses.</title>
        <authorList>
            <person name="Imhoff J.F."/>
            <person name="Rahn T."/>
            <person name="Kunzel S."/>
            <person name="Keller A."/>
            <person name="Neulinger S.C."/>
        </authorList>
    </citation>
    <scope>NUCLEOTIDE SEQUENCE</scope>
    <source>
        <strain evidence="1">DSM 11080</strain>
    </source>
</reference>
<dbReference type="AlphaFoldDB" id="A0AAJ0U575"/>
<reference evidence="1" key="1">
    <citation type="submission" date="2017-08" db="EMBL/GenBank/DDBJ databases">
        <authorList>
            <person name="Imhoff J.F."/>
            <person name="Rahn T."/>
            <person name="Kuenzel S."/>
            <person name="Neulinger S.C."/>
        </authorList>
    </citation>
    <scope>NUCLEOTIDE SEQUENCE</scope>
    <source>
        <strain evidence="1">DSM 11080</strain>
    </source>
</reference>
<dbReference type="EMBL" id="NRSJ01000022">
    <property type="protein sequence ID" value="MBK1705422.1"/>
    <property type="molecule type" value="Genomic_DNA"/>
</dbReference>
<accession>A0AAJ0U575</accession>
<name>A0AAJ0U575_9GAMM</name>
<evidence type="ECO:0000313" key="1">
    <source>
        <dbReference type="EMBL" id="MBK1705422.1"/>
    </source>
</evidence>
<organism evidence="1 2">
    <name type="scientific">Halochromatium glycolicum</name>
    <dbReference type="NCBI Taxonomy" id="85075"/>
    <lineage>
        <taxon>Bacteria</taxon>
        <taxon>Pseudomonadati</taxon>
        <taxon>Pseudomonadota</taxon>
        <taxon>Gammaproteobacteria</taxon>
        <taxon>Chromatiales</taxon>
        <taxon>Chromatiaceae</taxon>
        <taxon>Halochromatium</taxon>
    </lineage>
</organism>
<dbReference type="RefSeq" id="WP_200346638.1">
    <property type="nucleotide sequence ID" value="NZ_NRSJ01000022.1"/>
</dbReference>
<keyword evidence="2" id="KW-1185">Reference proteome</keyword>
<gene>
    <name evidence="1" type="ORF">CKO40_12900</name>
</gene>
<comment type="caution">
    <text evidence="1">The sequence shown here is derived from an EMBL/GenBank/DDBJ whole genome shotgun (WGS) entry which is preliminary data.</text>
</comment>